<evidence type="ECO:0000313" key="1">
    <source>
        <dbReference type="EMBL" id="CAD2215639.1"/>
    </source>
</evidence>
<protein>
    <submittedName>
        <fullName evidence="1">Uncharacterized protein</fullName>
    </submittedName>
</protein>
<name>A0A7G2C7T2_9TRYP</name>
<evidence type="ECO:0000313" key="2">
    <source>
        <dbReference type="Proteomes" id="UP000515908"/>
    </source>
</evidence>
<dbReference type="OrthoDB" id="273766at2759"/>
<proteinExistence type="predicted"/>
<dbReference type="EMBL" id="LR877149">
    <property type="protein sequence ID" value="CAD2215639.1"/>
    <property type="molecule type" value="Genomic_DNA"/>
</dbReference>
<dbReference type="AlphaFoldDB" id="A0A7G2C7T2"/>
<gene>
    <name evidence="1" type="ORF">ADEAN_000309400</name>
</gene>
<sequence>MRRYVSYVVSTAALSRYRRHTATTTSEKEQPYCILCDAHLTAPLTADAWATHATTVSHHARTIIATSYCATAREKHIHDSLTRHFNLDFNEVEESAARRTARRRERLISSLEKVVQDGLLSQSIPIRGEDGELVVGDRFSIYATTGLSHVQCALFKQTAVLLPTVPARDLQVLIQYLTSTRCLSRMFDALQYDRLLTNNDGKRVTLRSEEKAAVLLATLGELALFDSRERKPHAVTDRSAASILVQHVLVSHALDTLSCRGVAHDAAAGGG</sequence>
<accession>A0A7G2C7T2</accession>
<keyword evidence="2" id="KW-1185">Reference proteome</keyword>
<organism evidence="1 2">
    <name type="scientific">Angomonas deanei</name>
    <dbReference type="NCBI Taxonomy" id="59799"/>
    <lineage>
        <taxon>Eukaryota</taxon>
        <taxon>Discoba</taxon>
        <taxon>Euglenozoa</taxon>
        <taxon>Kinetoplastea</taxon>
        <taxon>Metakinetoplastina</taxon>
        <taxon>Trypanosomatida</taxon>
        <taxon>Trypanosomatidae</taxon>
        <taxon>Strigomonadinae</taxon>
        <taxon>Angomonas</taxon>
    </lineage>
</organism>
<dbReference type="VEuPathDB" id="TriTrypDB:ADEAN_000309400"/>
<dbReference type="Proteomes" id="UP000515908">
    <property type="component" value="Chromosome 05"/>
</dbReference>
<reference evidence="1 2" key="1">
    <citation type="submission" date="2020-08" db="EMBL/GenBank/DDBJ databases">
        <authorList>
            <person name="Newling K."/>
            <person name="Davey J."/>
            <person name="Forrester S."/>
        </authorList>
    </citation>
    <scope>NUCLEOTIDE SEQUENCE [LARGE SCALE GENOMIC DNA]</scope>
    <source>
        <strain evidence="2">Crithidia deanei Carvalho (ATCC PRA-265)</strain>
    </source>
</reference>